<feature type="domain" description="Laminin EGF-like" evidence="13">
    <location>
        <begin position="340"/>
        <end position="388"/>
    </location>
</feature>
<dbReference type="PROSITE" id="PS01248">
    <property type="entry name" value="EGF_LAM_1"/>
    <property type="match status" value="4"/>
</dbReference>
<dbReference type="GO" id="GO:0005201">
    <property type="term" value="F:extracellular matrix structural constituent"/>
    <property type="evidence" value="ECO:0007669"/>
    <property type="project" value="TreeGrafter"/>
</dbReference>
<feature type="domain" description="Laminin IV type A" evidence="14">
    <location>
        <begin position="409"/>
        <end position="599"/>
    </location>
</feature>
<dbReference type="EMBL" id="OV121136">
    <property type="protein sequence ID" value="CAH0558315.1"/>
    <property type="molecule type" value="Genomic_DNA"/>
</dbReference>
<evidence type="ECO:0000256" key="4">
    <source>
        <dbReference type="ARBA" id="ARBA00022729"/>
    </source>
</evidence>
<feature type="domain" description="Laminin EGF-like" evidence="13">
    <location>
        <begin position="636"/>
        <end position="684"/>
    </location>
</feature>
<dbReference type="SMART" id="SM00281">
    <property type="entry name" value="LamB"/>
    <property type="match status" value="1"/>
</dbReference>
<evidence type="ECO:0000256" key="8">
    <source>
        <dbReference type="ARBA" id="ARBA00023157"/>
    </source>
</evidence>
<dbReference type="PROSITE" id="PS51117">
    <property type="entry name" value="LAMININ_NTER"/>
    <property type="match status" value="1"/>
</dbReference>
<dbReference type="Pfam" id="PF00052">
    <property type="entry name" value="Laminin_B"/>
    <property type="match status" value="1"/>
</dbReference>
<keyword evidence="10 12" id="KW-0424">Laminin EGF-like domain</keyword>
<dbReference type="GO" id="GO:0009888">
    <property type="term" value="P:tissue development"/>
    <property type="evidence" value="ECO:0007669"/>
    <property type="project" value="TreeGrafter"/>
</dbReference>
<keyword evidence="3" id="KW-0272">Extracellular matrix</keyword>
<feature type="disulfide bond" evidence="12">
    <location>
        <begin position="315"/>
        <end position="324"/>
    </location>
</feature>
<keyword evidence="9" id="KW-0325">Glycoprotein</keyword>
<dbReference type="GO" id="GO:0005604">
    <property type="term" value="C:basement membrane"/>
    <property type="evidence" value="ECO:0007669"/>
    <property type="project" value="UniProtKB-SubCell"/>
</dbReference>
<dbReference type="PROSITE" id="PS51115">
    <property type="entry name" value="LAMININ_IVA"/>
    <property type="match status" value="1"/>
</dbReference>
<proteinExistence type="predicted"/>
<feature type="domain" description="Laminin EGF-like" evidence="13">
    <location>
        <begin position="838"/>
        <end position="885"/>
    </location>
</feature>
<dbReference type="OrthoDB" id="8545473at2759"/>
<evidence type="ECO:0000256" key="7">
    <source>
        <dbReference type="ARBA" id="ARBA00023054"/>
    </source>
</evidence>
<dbReference type="PANTHER" id="PTHR10574">
    <property type="entry name" value="NETRIN/LAMININ-RELATED"/>
    <property type="match status" value="1"/>
</dbReference>
<dbReference type="GO" id="GO:0009887">
    <property type="term" value="P:animal organ morphogenesis"/>
    <property type="evidence" value="ECO:0007669"/>
    <property type="project" value="TreeGrafter"/>
</dbReference>
<keyword evidence="7" id="KW-0175">Coiled coil</keyword>
<dbReference type="PRINTS" id="PR00011">
    <property type="entry name" value="EGFLAMININ"/>
</dbReference>
<dbReference type="FunFam" id="2.10.25.10:FF:000580">
    <property type="entry name" value="Wing blister, isoform B"/>
    <property type="match status" value="1"/>
</dbReference>
<accession>A0A9P0B7T4</accession>
<dbReference type="InterPro" id="IPR050440">
    <property type="entry name" value="Laminin/Netrin_ECM"/>
</dbReference>
<dbReference type="Pfam" id="PF00053">
    <property type="entry name" value="EGF_laminin"/>
    <property type="match status" value="7"/>
</dbReference>
<dbReference type="CDD" id="cd00055">
    <property type="entry name" value="EGF_Lam"/>
    <property type="match status" value="7"/>
</dbReference>
<feature type="domain" description="Laminin EGF-like" evidence="13">
    <location>
        <begin position="292"/>
        <end position="339"/>
    </location>
</feature>
<evidence type="ECO:0000256" key="2">
    <source>
        <dbReference type="ARBA" id="ARBA00022525"/>
    </source>
</evidence>
<keyword evidence="8 12" id="KW-1015">Disulfide bond</keyword>
<dbReference type="FunFam" id="2.10.25.10:FF:000074">
    <property type="entry name" value="Laminin subunit alpha"/>
    <property type="match status" value="1"/>
</dbReference>
<dbReference type="SUPFAM" id="SSF57196">
    <property type="entry name" value="EGF/Laminin"/>
    <property type="match status" value="8"/>
</dbReference>
<dbReference type="Gene3D" id="2.10.25.10">
    <property type="entry name" value="Laminin"/>
    <property type="match status" value="7"/>
</dbReference>
<feature type="disulfide bond" evidence="12">
    <location>
        <begin position="838"/>
        <end position="850"/>
    </location>
</feature>
<dbReference type="PANTHER" id="PTHR10574:SF428">
    <property type="entry name" value="LAMININ SUBUNIT ALPHA-1-LIKE PROTEIN"/>
    <property type="match status" value="1"/>
</dbReference>
<keyword evidence="6" id="KW-0084">Basement membrane</keyword>
<dbReference type="FunFam" id="2.10.25.10:FF:000090">
    <property type="entry name" value="laminin subunit alpha"/>
    <property type="match status" value="1"/>
</dbReference>
<evidence type="ECO:0000256" key="3">
    <source>
        <dbReference type="ARBA" id="ARBA00022530"/>
    </source>
</evidence>
<evidence type="ECO:0000256" key="11">
    <source>
        <dbReference type="ARBA" id="ARBA00065619"/>
    </source>
</evidence>
<evidence type="ECO:0000259" key="14">
    <source>
        <dbReference type="PROSITE" id="PS51115"/>
    </source>
</evidence>
<feature type="domain" description="Laminin EGF-like" evidence="13">
    <location>
        <begin position="791"/>
        <end position="837"/>
    </location>
</feature>
<dbReference type="InterPro" id="IPR000034">
    <property type="entry name" value="Laminin_IV"/>
</dbReference>
<evidence type="ECO:0000259" key="13">
    <source>
        <dbReference type="PROSITE" id="PS50027"/>
    </source>
</evidence>
<evidence type="ECO:0000313" key="16">
    <source>
        <dbReference type="EMBL" id="CAH0558315.1"/>
    </source>
</evidence>
<evidence type="ECO:0000256" key="5">
    <source>
        <dbReference type="ARBA" id="ARBA00022737"/>
    </source>
</evidence>
<dbReference type="Pfam" id="PF24973">
    <property type="entry name" value="EGF_LMN_ATRN"/>
    <property type="match status" value="2"/>
</dbReference>
<dbReference type="Pfam" id="PF00055">
    <property type="entry name" value="Laminin_N"/>
    <property type="match status" value="1"/>
</dbReference>
<keyword evidence="2" id="KW-0964">Secreted</keyword>
<feature type="disulfide bond" evidence="12">
    <location>
        <begin position="840"/>
        <end position="857"/>
    </location>
</feature>
<feature type="domain" description="Laminin EGF-like" evidence="13">
    <location>
        <begin position="746"/>
        <end position="790"/>
    </location>
</feature>
<dbReference type="Gene3D" id="2.170.300.10">
    <property type="entry name" value="Tie2 ligand-binding domain superfamily"/>
    <property type="match status" value="1"/>
</dbReference>
<dbReference type="AlphaFoldDB" id="A0A9P0B7T4"/>
<gene>
    <name evidence="16" type="ORF">MELIAE_LOCUS8809</name>
</gene>
<feature type="disulfide bond" evidence="12">
    <location>
        <begin position="654"/>
        <end position="663"/>
    </location>
</feature>
<sequence length="923" mass="102410">MGRLIQYQRDLMIGEIYQIAYIIIKAANSPRPGLWMLEKSLDGIYFEPWQYYARNDKECLERFGIAATKGKPHFFTDSEVICTSFYSRLTPTENGEIHTSLIHGRPGANESSPELQEFTKARYVRIRLMGLRGTLEPIPRWFMQDIWRDKRLYYSIRDISIGGQCVCNGHAENCRHNVASGHPECECSHHTCGPNCDRCCPLYNQRQWAPGTSRDGHRCLPCNCHGHSASCHYDQDVDRAGLSLDVHGNYQGGGVCDNCTSFTSGLNCEQCVDGYYRPAGVLPDAESPCVRCDCDPTGSTGSCAQQGDAAGACDCKIGYAGEKCDRCDAGYRGYPNCELCPCDPKGVWEMGDCEGECVCKANVEGKYCDRCKSGFFALDEFNEAGCSNCFCSGVTTLCESAIITSKQVQVLKEWFITDLRATEFIKPVYSEERVFSVGNYELPGIESLYWLAPKDYLGNVLEAYNGHLRFKVQWVVMRGDTSGEATFGPNVILVGENGLQIAFGDDIYHTSSMSFDIKLNEIGWYHLPANLMDITIRMKPNVYKGASVTRNEFLSVLMNVKRVLLRSSFHTDQIEALLEEAILDIGVDVDKYGFGGVEKCSCPSGYSGLSCEKCSFGYVRIFANDSGVEQGFCGKCDCNGHSETCDAGTGECFCRHNTIGEKCERCAAGFYGNPLHGTKDSCKRCACPLENEENNFSPSCQLDYLDEKESYVCTQCPKGYTGDHCEICDDGYFGNPLEKGNKCQLCDCNGGPCDRSTGQCLNCKGNTEGWKCEKCKPDHYGDPKNLTCKACECDPIGSKFKQCDNVTGQCQCKEKFMGRTCDKCEIGYGNVTGLCAPCQCNPTGSKSEICDPHTGICDCRPGVDGFHCDACQNMYYGFSKDGCTGRFFNNTALATQYTKLYNRLPNLRTYLSNITQRRAPQIK</sequence>
<dbReference type="FunFam" id="2.10.25.10:FF:000069">
    <property type="entry name" value="Laminin subunit alpha 1"/>
    <property type="match status" value="1"/>
</dbReference>
<dbReference type="InterPro" id="IPR056863">
    <property type="entry name" value="LMN_ATRN_NET-like_EGF"/>
</dbReference>
<name>A0A9P0B7T4_BRAAE</name>
<evidence type="ECO:0000256" key="1">
    <source>
        <dbReference type="ARBA" id="ARBA00004302"/>
    </source>
</evidence>
<comment type="subunit">
    <text evidence="11">Laminin is a complex glycoprotein, consisting of three different polypeptide chains (alpha, beta, gamma), which are bound to each other by disulfide bonds into a cross-shaped molecule comprising one long and three short arms with globules at each end.</text>
</comment>
<dbReference type="InterPro" id="IPR002049">
    <property type="entry name" value="LE_dom"/>
</dbReference>
<protein>
    <submittedName>
        <fullName evidence="16">Uncharacterized protein</fullName>
    </submittedName>
</protein>
<keyword evidence="17" id="KW-1185">Reference proteome</keyword>
<dbReference type="InterPro" id="IPR008211">
    <property type="entry name" value="Laminin_N"/>
</dbReference>
<feature type="disulfide bond" evidence="12">
    <location>
        <begin position="791"/>
        <end position="803"/>
    </location>
</feature>
<keyword evidence="4" id="KW-0732">Signal</keyword>
<dbReference type="FunFam" id="2.10.25.10:FF:000130">
    <property type="entry name" value="Laminin subunit beta 1"/>
    <property type="match status" value="1"/>
</dbReference>
<evidence type="ECO:0000259" key="15">
    <source>
        <dbReference type="PROSITE" id="PS51117"/>
    </source>
</evidence>
<reference evidence="16" key="1">
    <citation type="submission" date="2021-12" db="EMBL/GenBank/DDBJ databases">
        <authorList>
            <person name="King R."/>
        </authorList>
    </citation>
    <scope>NUCLEOTIDE SEQUENCE</scope>
</reference>
<dbReference type="SMART" id="SM00180">
    <property type="entry name" value="EGF_Lam"/>
    <property type="match status" value="9"/>
</dbReference>
<keyword evidence="5" id="KW-0677">Repeat</keyword>
<feature type="domain" description="Laminin N-terminal" evidence="15">
    <location>
        <begin position="1"/>
        <end position="164"/>
    </location>
</feature>
<dbReference type="FunFam" id="2.10.25.10:FF:000135">
    <property type="entry name" value="Laminin subunit beta 4"/>
    <property type="match status" value="1"/>
</dbReference>
<evidence type="ECO:0000256" key="9">
    <source>
        <dbReference type="ARBA" id="ARBA00023180"/>
    </source>
</evidence>
<evidence type="ECO:0000256" key="12">
    <source>
        <dbReference type="PROSITE-ProRule" id="PRU00460"/>
    </source>
</evidence>
<feature type="disulfide bond" evidence="12">
    <location>
        <begin position="812"/>
        <end position="821"/>
    </location>
</feature>
<comment type="subcellular location">
    <subcellularLocation>
        <location evidence="1">Secreted</location>
        <location evidence="1">Extracellular space</location>
        <location evidence="1">Extracellular matrix</location>
        <location evidence="1">Basement membrane</location>
    </subcellularLocation>
</comment>
<dbReference type="GO" id="GO:0007411">
    <property type="term" value="P:axon guidance"/>
    <property type="evidence" value="ECO:0007669"/>
    <property type="project" value="TreeGrafter"/>
</dbReference>
<dbReference type="SMART" id="SM00136">
    <property type="entry name" value="LamNT"/>
    <property type="match status" value="1"/>
</dbReference>
<dbReference type="PROSITE" id="PS50027">
    <property type="entry name" value="EGF_LAM_2"/>
    <property type="match status" value="6"/>
</dbReference>
<comment type="caution">
    <text evidence="12">Lacks conserved residue(s) required for the propagation of feature annotation.</text>
</comment>
<evidence type="ECO:0000313" key="17">
    <source>
        <dbReference type="Proteomes" id="UP001154078"/>
    </source>
</evidence>
<dbReference type="Gene3D" id="2.60.120.260">
    <property type="entry name" value="Galactose-binding domain-like"/>
    <property type="match status" value="1"/>
</dbReference>
<evidence type="ECO:0000256" key="10">
    <source>
        <dbReference type="ARBA" id="ARBA00023292"/>
    </source>
</evidence>
<dbReference type="Proteomes" id="UP001154078">
    <property type="component" value="Chromosome 5"/>
</dbReference>
<feature type="disulfide bond" evidence="12">
    <location>
        <begin position="359"/>
        <end position="368"/>
    </location>
</feature>
<evidence type="ECO:0000256" key="6">
    <source>
        <dbReference type="ARBA" id="ARBA00022869"/>
    </source>
</evidence>
<dbReference type="InterPro" id="IPR000742">
    <property type="entry name" value="EGF"/>
</dbReference>
<feature type="disulfide bond" evidence="12">
    <location>
        <begin position="793"/>
        <end position="810"/>
    </location>
</feature>
<feature type="disulfide bond" evidence="12">
    <location>
        <begin position="763"/>
        <end position="772"/>
    </location>
</feature>
<feature type="disulfide bond" evidence="12">
    <location>
        <begin position="859"/>
        <end position="868"/>
    </location>
</feature>
<dbReference type="SMART" id="SM00181">
    <property type="entry name" value="EGF"/>
    <property type="match status" value="7"/>
</dbReference>
<organism evidence="16 17">
    <name type="scientific">Brassicogethes aeneus</name>
    <name type="common">Rape pollen beetle</name>
    <name type="synonym">Meligethes aeneus</name>
    <dbReference type="NCBI Taxonomy" id="1431903"/>
    <lineage>
        <taxon>Eukaryota</taxon>
        <taxon>Metazoa</taxon>
        <taxon>Ecdysozoa</taxon>
        <taxon>Arthropoda</taxon>
        <taxon>Hexapoda</taxon>
        <taxon>Insecta</taxon>
        <taxon>Pterygota</taxon>
        <taxon>Neoptera</taxon>
        <taxon>Endopterygota</taxon>
        <taxon>Coleoptera</taxon>
        <taxon>Polyphaga</taxon>
        <taxon>Cucujiformia</taxon>
        <taxon>Nitidulidae</taxon>
        <taxon>Meligethinae</taxon>
        <taxon>Brassicogethes</taxon>
    </lineage>
</organism>
<dbReference type="FunFam" id="2.10.25.10:FF:000033">
    <property type="entry name" value="Laminin subunit alpha 2"/>
    <property type="match status" value="1"/>
</dbReference>